<evidence type="ECO:0000313" key="2">
    <source>
        <dbReference type="Proteomes" id="UP000031036"/>
    </source>
</evidence>
<proteinExistence type="predicted"/>
<reference evidence="1 2" key="1">
    <citation type="submission" date="2014-11" db="EMBL/GenBank/DDBJ databases">
        <title>Genetic blueprint of the zoonotic pathogen Toxocara canis.</title>
        <authorList>
            <person name="Zhu X.-Q."/>
            <person name="Korhonen P.K."/>
            <person name="Cai H."/>
            <person name="Young N.D."/>
            <person name="Nejsum P."/>
            <person name="von Samson-Himmelstjerna G."/>
            <person name="Boag P.R."/>
            <person name="Tan P."/>
            <person name="Li Q."/>
            <person name="Min J."/>
            <person name="Yang Y."/>
            <person name="Wang X."/>
            <person name="Fang X."/>
            <person name="Hall R.S."/>
            <person name="Hofmann A."/>
            <person name="Sternberg P.W."/>
            <person name="Jex A.R."/>
            <person name="Gasser R.B."/>
        </authorList>
    </citation>
    <scope>NUCLEOTIDE SEQUENCE [LARGE SCALE GENOMIC DNA]</scope>
    <source>
        <strain evidence="1">PN_DK_2014</strain>
    </source>
</reference>
<keyword evidence="2" id="KW-1185">Reference proteome</keyword>
<organism evidence="1 2">
    <name type="scientific">Toxocara canis</name>
    <name type="common">Canine roundworm</name>
    <dbReference type="NCBI Taxonomy" id="6265"/>
    <lineage>
        <taxon>Eukaryota</taxon>
        <taxon>Metazoa</taxon>
        <taxon>Ecdysozoa</taxon>
        <taxon>Nematoda</taxon>
        <taxon>Chromadorea</taxon>
        <taxon>Rhabditida</taxon>
        <taxon>Spirurina</taxon>
        <taxon>Ascaridomorpha</taxon>
        <taxon>Ascaridoidea</taxon>
        <taxon>Toxocaridae</taxon>
        <taxon>Toxocara</taxon>
    </lineage>
</organism>
<sequence>MFVVVSVSNAGTGLAIDLSVTGMVSKPTKQGKADETADMVVIDPLEGIVVGFVTIFAPLLEKFLDMVRTFI</sequence>
<dbReference type="EMBL" id="JPKZ01000162">
    <property type="protein sequence ID" value="KHN88893.1"/>
    <property type="molecule type" value="Genomic_DNA"/>
</dbReference>
<dbReference type="AlphaFoldDB" id="A0A0B2W4L1"/>
<evidence type="ECO:0000313" key="1">
    <source>
        <dbReference type="EMBL" id="KHN88893.1"/>
    </source>
</evidence>
<gene>
    <name evidence="1" type="ORF">Tcan_02611</name>
</gene>
<accession>A0A0B2W4L1</accession>
<dbReference type="Proteomes" id="UP000031036">
    <property type="component" value="Unassembled WGS sequence"/>
</dbReference>
<name>A0A0B2W4L1_TOXCA</name>
<protein>
    <submittedName>
        <fullName evidence="1">Uncharacterized protein</fullName>
    </submittedName>
</protein>
<comment type="caution">
    <text evidence="1">The sequence shown here is derived from an EMBL/GenBank/DDBJ whole genome shotgun (WGS) entry which is preliminary data.</text>
</comment>